<keyword evidence="3" id="KW-1185">Reference proteome</keyword>
<organism evidence="2 3">
    <name type="scientific">Acrodontium crateriforme</name>
    <dbReference type="NCBI Taxonomy" id="150365"/>
    <lineage>
        <taxon>Eukaryota</taxon>
        <taxon>Fungi</taxon>
        <taxon>Dikarya</taxon>
        <taxon>Ascomycota</taxon>
        <taxon>Pezizomycotina</taxon>
        <taxon>Dothideomycetes</taxon>
        <taxon>Dothideomycetidae</taxon>
        <taxon>Mycosphaerellales</taxon>
        <taxon>Teratosphaeriaceae</taxon>
        <taxon>Acrodontium</taxon>
    </lineage>
</organism>
<feature type="region of interest" description="Disordered" evidence="1">
    <location>
        <begin position="1"/>
        <end position="138"/>
    </location>
</feature>
<evidence type="ECO:0000256" key="1">
    <source>
        <dbReference type="SAM" id="MobiDB-lite"/>
    </source>
</evidence>
<dbReference type="EMBL" id="CP138587">
    <property type="protein sequence ID" value="WPH02336.1"/>
    <property type="molecule type" value="Genomic_DNA"/>
</dbReference>
<feature type="compositionally biased region" description="Polar residues" evidence="1">
    <location>
        <begin position="63"/>
        <end position="74"/>
    </location>
</feature>
<dbReference type="AlphaFoldDB" id="A0AAQ3M961"/>
<gene>
    <name evidence="2" type="ORF">R9X50_00519900</name>
</gene>
<feature type="region of interest" description="Disordered" evidence="1">
    <location>
        <begin position="167"/>
        <end position="186"/>
    </location>
</feature>
<protein>
    <submittedName>
        <fullName evidence="2">Uncharacterized protein</fullName>
    </submittedName>
</protein>
<evidence type="ECO:0000313" key="3">
    <source>
        <dbReference type="Proteomes" id="UP001303373"/>
    </source>
</evidence>
<sequence>MRPTSPLSTTGGFTPASHFETHLKPPSRQMHSRPTSSQRRPKNSREMLKLPGLPRFHPANFPSAHNSLQSTPEDNSNSPKPPPSPRSRQRFYSDAQQQLFNYQREMITAASRATSPNIGKPASPRLAPLGSPGPVTPLELEGDQGYLVAGVRGSVGAATSTAELVDKMIQTESRRQQPSSSPRSSN</sequence>
<name>A0AAQ3M961_9PEZI</name>
<proteinExistence type="predicted"/>
<reference evidence="2 3" key="1">
    <citation type="submission" date="2023-11" db="EMBL/GenBank/DDBJ databases">
        <title>An acidophilic fungus is an integral part of prey digestion in a carnivorous sundew plant.</title>
        <authorList>
            <person name="Tsai I.J."/>
        </authorList>
    </citation>
    <scope>NUCLEOTIDE SEQUENCE [LARGE SCALE GENOMIC DNA]</scope>
    <source>
        <strain evidence="2">169a</strain>
    </source>
</reference>
<dbReference type="Proteomes" id="UP001303373">
    <property type="component" value="Chromosome 8"/>
</dbReference>
<feature type="compositionally biased region" description="Low complexity" evidence="1">
    <location>
        <begin position="176"/>
        <end position="186"/>
    </location>
</feature>
<feature type="compositionally biased region" description="Polar residues" evidence="1">
    <location>
        <begin position="1"/>
        <end position="12"/>
    </location>
</feature>
<accession>A0AAQ3M961</accession>
<evidence type="ECO:0000313" key="2">
    <source>
        <dbReference type="EMBL" id="WPH02336.1"/>
    </source>
</evidence>